<proteinExistence type="predicted"/>
<keyword evidence="10" id="KW-1185">Reference proteome</keyword>
<dbReference type="Pfam" id="PF13375">
    <property type="entry name" value="RnfC_N"/>
    <property type="match status" value="1"/>
</dbReference>
<evidence type="ECO:0000256" key="7">
    <source>
        <dbReference type="ARBA" id="ARBA00023014"/>
    </source>
</evidence>
<dbReference type="InterPro" id="IPR017900">
    <property type="entry name" value="4Fe4S_Fe_S_CS"/>
</dbReference>
<dbReference type="InterPro" id="IPR017896">
    <property type="entry name" value="4Fe4S_Fe-S-bd"/>
</dbReference>
<dbReference type="InterPro" id="IPR010208">
    <property type="entry name" value="Ion_transpt_RnfC/RsxC"/>
</dbReference>
<evidence type="ECO:0000313" key="10">
    <source>
        <dbReference type="Proteomes" id="UP001651880"/>
    </source>
</evidence>
<evidence type="ECO:0000256" key="3">
    <source>
        <dbReference type="ARBA" id="ARBA00022723"/>
    </source>
</evidence>
<keyword evidence="1" id="KW-0813">Transport</keyword>
<keyword evidence="2" id="KW-0004">4Fe-4S</keyword>
<evidence type="ECO:0000256" key="2">
    <source>
        <dbReference type="ARBA" id="ARBA00022485"/>
    </source>
</evidence>
<organism evidence="9 10">
    <name type="scientific">Lutispora saccharofermentans</name>
    <dbReference type="NCBI Taxonomy" id="3024236"/>
    <lineage>
        <taxon>Bacteria</taxon>
        <taxon>Bacillati</taxon>
        <taxon>Bacillota</taxon>
        <taxon>Clostridia</taxon>
        <taxon>Lutisporales</taxon>
        <taxon>Lutisporaceae</taxon>
        <taxon>Lutispora</taxon>
    </lineage>
</organism>
<dbReference type="InterPro" id="IPR017054">
    <property type="entry name" value="PduS"/>
</dbReference>
<dbReference type="SUPFAM" id="SSF142019">
    <property type="entry name" value="Nqo1 FMN-binding domain-like"/>
    <property type="match status" value="1"/>
</dbReference>
<keyword evidence="7" id="KW-0411">Iron-sulfur</keyword>
<dbReference type="PANTHER" id="PTHR43034:SF2">
    <property type="entry name" value="ION-TRANSLOCATING OXIDOREDUCTASE COMPLEX SUBUNIT C"/>
    <property type="match status" value="1"/>
</dbReference>
<feature type="domain" description="4Fe-4S ferredoxin-type" evidence="8">
    <location>
        <begin position="244"/>
        <end position="275"/>
    </location>
</feature>
<evidence type="ECO:0000256" key="6">
    <source>
        <dbReference type="ARBA" id="ARBA00023004"/>
    </source>
</evidence>
<keyword evidence="6" id="KW-0408">Iron</keyword>
<dbReference type="Pfam" id="PF10531">
    <property type="entry name" value="SLBB"/>
    <property type="match status" value="1"/>
</dbReference>
<dbReference type="PROSITE" id="PS00198">
    <property type="entry name" value="4FE4S_FER_1"/>
    <property type="match status" value="1"/>
</dbReference>
<dbReference type="Pfam" id="PF13534">
    <property type="entry name" value="Fer4_17"/>
    <property type="match status" value="1"/>
</dbReference>
<dbReference type="InterPro" id="IPR026902">
    <property type="entry name" value="RnfC_N"/>
</dbReference>
<dbReference type="SUPFAM" id="SSF46548">
    <property type="entry name" value="alpha-helical ferredoxin"/>
    <property type="match status" value="1"/>
</dbReference>
<dbReference type="PIRSF" id="PIRSF036408">
    <property type="entry name" value="PduS_prd"/>
    <property type="match status" value="1"/>
</dbReference>
<protein>
    <submittedName>
        <fullName evidence="9">4Fe-4S dicluster domain-containing protein</fullName>
    </submittedName>
</protein>
<evidence type="ECO:0000313" key="9">
    <source>
        <dbReference type="EMBL" id="MCQ1529553.1"/>
    </source>
</evidence>
<dbReference type="InterPro" id="IPR037225">
    <property type="entry name" value="Nuo51_FMN-bd_sf"/>
</dbReference>
<accession>A0ABT1NE60</accession>
<dbReference type="PANTHER" id="PTHR43034">
    <property type="entry name" value="ION-TRANSLOCATING OXIDOREDUCTASE COMPLEX SUBUNIT C"/>
    <property type="match status" value="1"/>
</dbReference>
<dbReference type="Gene3D" id="3.40.50.11540">
    <property type="entry name" value="NADH-ubiquinone oxidoreductase 51kDa subunit"/>
    <property type="match status" value="1"/>
</dbReference>
<feature type="domain" description="4Fe-4S ferredoxin-type" evidence="8">
    <location>
        <begin position="290"/>
        <end position="321"/>
    </location>
</feature>
<dbReference type="Gene3D" id="1.10.1060.10">
    <property type="entry name" value="Alpha-helical ferredoxin"/>
    <property type="match status" value="1"/>
</dbReference>
<reference evidence="9 10" key="1">
    <citation type="submission" date="2021-10" db="EMBL/GenBank/DDBJ databases">
        <title>Lutispora strain m25 sp. nov., a thermophilic, non-spore-forming bacterium isolated from a lab-scale methanogenic bioreactor digesting anaerobic sludge.</title>
        <authorList>
            <person name="El Houari A."/>
            <person name="Mcdonald J."/>
        </authorList>
    </citation>
    <scope>NUCLEOTIDE SEQUENCE [LARGE SCALE GENOMIC DNA]</scope>
    <source>
        <strain evidence="10">m25</strain>
    </source>
</reference>
<dbReference type="RefSeq" id="WP_255227069.1">
    <property type="nucleotide sequence ID" value="NZ_JAJEKE010000006.1"/>
</dbReference>
<keyword evidence="5" id="KW-0249">Electron transport</keyword>
<keyword evidence="3" id="KW-0479">Metal-binding</keyword>
<evidence type="ECO:0000256" key="4">
    <source>
        <dbReference type="ARBA" id="ARBA00022737"/>
    </source>
</evidence>
<keyword evidence="4" id="KW-0677">Repeat</keyword>
<evidence type="ECO:0000256" key="5">
    <source>
        <dbReference type="ARBA" id="ARBA00022982"/>
    </source>
</evidence>
<sequence length="449" mass="49662">MEELRKIYNAGVVGAGGAGFPTHKKLSTRVEYFIINGAECEPLLQTDKHIMREKADELMLGIEKAAGLVQADRIVFALKKKYSDETYHLKKAAEKLNMNMEFFFMDSIYPAGDEQILVFEVTGRTVPPGGIPMQVGAVVSNVGTLLNIYYAMEDKPVIRKYVSVLGEVNDPVILDVPIGISVRECISAAGGSKLDSFHVILGGPVMGKIIAAEEIDKRGITKTDGGIIVVPSDHHLIRKNALSLRHMINQTRSACIQCSYCTDMCPRYLIGHPLRPHKIMRKIGYSEEIDESFIDSLICCECGICELYACPMGISPRLVNVYVKKKLREKGIRFQDNGSGIKDLSLREHRKIPAARMFSRIDMNKYDVKRPLELKRVDTDTVSISLKQHIGKAASPLVNAGDRVYAGQLIASVDFEDVGANIHGSIDGTVMKIDDFIIIQKTSNGVMPC</sequence>
<evidence type="ECO:0000256" key="1">
    <source>
        <dbReference type="ARBA" id="ARBA00022448"/>
    </source>
</evidence>
<dbReference type="Gene3D" id="3.10.20.600">
    <property type="match status" value="1"/>
</dbReference>
<evidence type="ECO:0000259" key="8">
    <source>
        <dbReference type="PROSITE" id="PS51379"/>
    </source>
</evidence>
<dbReference type="InterPro" id="IPR009051">
    <property type="entry name" value="Helical_ferredxn"/>
</dbReference>
<comment type="caution">
    <text evidence="9">The sequence shown here is derived from an EMBL/GenBank/DDBJ whole genome shotgun (WGS) entry which is preliminary data.</text>
</comment>
<dbReference type="Proteomes" id="UP001651880">
    <property type="component" value="Unassembled WGS sequence"/>
</dbReference>
<dbReference type="EMBL" id="JAJEKE010000006">
    <property type="protein sequence ID" value="MCQ1529553.1"/>
    <property type="molecule type" value="Genomic_DNA"/>
</dbReference>
<dbReference type="SUPFAM" id="SSF142984">
    <property type="entry name" value="Nqo1 middle domain-like"/>
    <property type="match status" value="1"/>
</dbReference>
<gene>
    <name evidence="9" type="ORF">LJD61_08300</name>
</gene>
<dbReference type="InterPro" id="IPR019554">
    <property type="entry name" value="Soluble_ligand-bd"/>
</dbReference>
<dbReference type="Pfam" id="PF01512">
    <property type="entry name" value="Complex1_51K"/>
    <property type="match status" value="1"/>
</dbReference>
<dbReference type="InterPro" id="IPR011538">
    <property type="entry name" value="Nuo51_FMN-bd"/>
</dbReference>
<name>A0ABT1NE60_9FIRM</name>
<dbReference type="PROSITE" id="PS51379">
    <property type="entry name" value="4FE4S_FER_2"/>
    <property type="match status" value="2"/>
</dbReference>